<proteinExistence type="predicted"/>
<dbReference type="InterPro" id="IPR007345">
    <property type="entry name" value="Polysacch_pyruvyl_Trfase"/>
</dbReference>
<dbReference type="EMBL" id="VNIM01000054">
    <property type="protein sequence ID" value="TVV72919.1"/>
    <property type="molecule type" value="Genomic_DNA"/>
</dbReference>
<accession>A0A558R0N1</accession>
<comment type="caution">
    <text evidence="2">The sequence shown here is derived from an EMBL/GenBank/DDBJ whole genome shotgun (WGS) entry which is preliminary data.</text>
</comment>
<dbReference type="OrthoDB" id="9803627at2"/>
<dbReference type="RefSeq" id="WP_145152702.1">
    <property type="nucleotide sequence ID" value="NZ_VNIM01000054.1"/>
</dbReference>
<keyword evidence="3" id="KW-1185">Reference proteome</keyword>
<gene>
    <name evidence="2" type="ORF">FOY91_13225</name>
</gene>
<evidence type="ECO:0000313" key="3">
    <source>
        <dbReference type="Proteomes" id="UP000318681"/>
    </source>
</evidence>
<reference evidence="2 3" key="1">
    <citation type="submission" date="2019-07" db="EMBL/GenBank/DDBJ databases">
        <title>Sphingomonas solaris sp. nov., isolated from a solar panel from Boston, Massachusetts.</title>
        <authorList>
            <person name="Tanner K."/>
            <person name="Pascual J."/>
            <person name="Mancuso C."/>
            <person name="Pereto J."/>
            <person name="Khalil A."/>
            <person name="Vilanova C."/>
        </authorList>
    </citation>
    <scope>NUCLEOTIDE SEQUENCE [LARGE SCALE GENOMIC DNA]</scope>
    <source>
        <strain evidence="2 3">R4DWN</strain>
    </source>
</reference>
<feature type="domain" description="Polysaccharide pyruvyl transferase" evidence="1">
    <location>
        <begin position="139"/>
        <end position="187"/>
    </location>
</feature>
<protein>
    <recommendedName>
        <fullName evidence="1">Polysaccharide pyruvyl transferase domain-containing protein</fullName>
    </recommendedName>
</protein>
<evidence type="ECO:0000313" key="2">
    <source>
        <dbReference type="EMBL" id="TVV72919.1"/>
    </source>
</evidence>
<dbReference type="Proteomes" id="UP000318681">
    <property type="component" value="Unassembled WGS sequence"/>
</dbReference>
<sequence>MRLLYYRGEHPNFGDDLNPLTWPHLAPELFDAADAEDGLLGIGTLIGRPFPEVRRIHVFSSGVGYDPIPGPQADYRYWCVRGPLSARALNLPADRAIVDGGILAPELLGITRAAAPAARPVVVPHWESQLLGGWAEACDQAGHTLVDPMQPPAAVIAAIAAAPLVLTESLHGAIMADVLRVPWIAIVTTANLPLFKWFDWTASVSTPLRLVPLRPPSPAALAAFGRPGIGASGRPVSISEEQAFAHFARWGVEDARPAARYTPGRITRAIIARIGERISGVSPVQMGAALRAIAANVTPQLSPAGAVEERRAMLLARLEELRAAHAERRLDRP</sequence>
<dbReference type="Pfam" id="PF04230">
    <property type="entry name" value="PS_pyruv_trans"/>
    <property type="match status" value="1"/>
</dbReference>
<dbReference type="AlphaFoldDB" id="A0A558R0N1"/>
<evidence type="ECO:0000259" key="1">
    <source>
        <dbReference type="Pfam" id="PF04230"/>
    </source>
</evidence>
<organism evidence="2 3">
    <name type="scientific">Alterirhizorhabdus solaris</name>
    <dbReference type="NCBI Taxonomy" id="2529389"/>
    <lineage>
        <taxon>Bacteria</taxon>
        <taxon>Pseudomonadati</taxon>
        <taxon>Pseudomonadota</taxon>
        <taxon>Alphaproteobacteria</taxon>
        <taxon>Sphingomonadales</taxon>
        <taxon>Rhizorhabdaceae</taxon>
        <taxon>Alterirhizorhabdus</taxon>
    </lineage>
</organism>
<name>A0A558R0N1_9SPHN</name>